<dbReference type="GO" id="GO:0007155">
    <property type="term" value="P:cell adhesion"/>
    <property type="evidence" value="ECO:0007669"/>
    <property type="project" value="InterPro"/>
</dbReference>
<dbReference type="RefSeq" id="WP_354696560.1">
    <property type="nucleotide sequence ID" value="NZ_JAZHOG010000012.1"/>
</dbReference>
<dbReference type="InterPro" id="IPR045584">
    <property type="entry name" value="Pilin-like"/>
</dbReference>
<organism evidence="2 3">
    <name type="scientific">Elongatibacter sediminis</name>
    <dbReference type="NCBI Taxonomy" id="3119006"/>
    <lineage>
        <taxon>Bacteria</taxon>
        <taxon>Pseudomonadati</taxon>
        <taxon>Pseudomonadota</taxon>
        <taxon>Gammaproteobacteria</taxon>
        <taxon>Chromatiales</taxon>
        <taxon>Wenzhouxiangellaceae</taxon>
        <taxon>Elongatibacter</taxon>
    </lineage>
</organism>
<dbReference type="Pfam" id="PF00114">
    <property type="entry name" value="Pilin"/>
    <property type="match status" value="1"/>
</dbReference>
<sequence length="155" mass="16898">MKNRNRGFGGLQFVLVFAIIGVAATFAVPEYKSYMTKAKLTEAFNLAGESKRKLSEFYMLNGRLPGTQNEAELMITSTVAPPEYVRDMVVKPADSKGRFTIRVYLKEGVIENPVAGEDQFIYVEAQAAGNGSYALTWSCGGGGLEPDLLPEDCEG</sequence>
<comment type="similarity">
    <text evidence="1">Belongs to the N-Me-Phe pilin family.</text>
</comment>
<dbReference type="AlphaFoldDB" id="A0AAW9RK30"/>
<dbReference type="EMBL" id="JAZHOG010000012">
    <property type="protein sequence ID" value="MEJ8569235.1"/>
    <property type="molecule type" value="Genomic_DNA"/>
</dbReference>
<dbReference type="SUPFAM" id="SSF54523">
    <property type="entry name" value="Pili subunits"/>
    <property type="match status" value="1"/>
</dbReference>
<protein>
    <submittedName>
        <fullName evidence="2">Pilin</fullName>
    </submittedName>
</protein>
<name>A0AAW9RK30_9GAMM</name>
<reference evidence="2 3" key="1">
    <citation type="submission" date="2024-02" db="EMBL/GenBank/DDBJ databases">
        <title>A novel Wenzhouxiangellaceae bacterium, isolated from coastal sediments.</title>
        <authorList>
            <person name="Du Z.-J."/>
            <person name="Ye Y.-Q."/>
            <person name="Zhang X.-Y."/>
        </authorList>
    </citation>
    <scope>NUCLEOTIDE SEQUENCE [LARGE SCALE GENOMIC DNA]</scope>
    <source>
        <strain evidence="2 3">CH-27</strain>
    </source>
</reference>
<comment type="caution">
    <text evidence="2">The sequence shown here is derived from an EMBL/GenBank/DDBJ whole genome shotgun (WGS) entry which is preliminary data.</text>
</comment>
<proteinExistence type="inferred from homology"/>
<keyword evidence="3" id="KW-1185">Reference proteome</keyword>
<accession>A0AAW9RK30</accession>
<evidence type="ECO:0000256" key="1">
    <source>
        <dbReference type="ARBA" id="ARBA00005233"/>
    </source>
</evidence>
<dbReference type="InterPro" id="IPR001082">
    <property type="entry name" value="Pilin"/>
</dbReference>
<dbReference type="Gene3D" id="3.30.700.10">
    <property type="entry name" value="Glycoprotein, Type 4 Pilin"/>
    <property type="match status" value="1"/>
</dbReference>
<dbReference type="GO" id="GO:0009289">
    <property type="term" value="C:pilus"/>
    <property type="evidence" value="ECO:0007669"/>
    <property type="project" value="InterPro"/>
</dbReference>
<dbReference type="Proteomes" id="UP001359886">
    <property type="component" value="Unassembled WGS sequence"/>
</dbReference>
<gene>
    <name evidence="2" type="ORF">V3330_16510</name>
</gene>
<evidence type="ECO:0000313" key="3">
    <source>
        <dbReference type="Proteomes" id="UP001359886"/>
    </source>
</evidence>
<evidence type="ECO:0000313" key="2">
    <source>
        <dbReference type="EMBL" id="MEJ8569235.1"/>
    </source>
</evidence>